<proteinExistence type="predicted"/>
<dbReference type="EMBL" id="HBUE01313632">
    <property type="protein sequence ID" value="CAG6584629.1"/>
    <property type="molecule type" value="Transcribed_RNA"/>
</dbReference>
<reference evidence="1" key="1">
    <citation type="submission" date="2021-05" db="EMBL/GenBank/DDBJ databases">
        <authorList>
            <person name="Alioto T."/>
            <person name="Alioto T."/>
            <person name="Gomez Garrido J."/>
        </authorList>
    </citation>
    <scope>NUCLEOTIDE SEQUENCE</scope>
</reference>
<organism evidence="1">
    <name type="scientific">Culex pipiens</name>
    <name type="common">House mosquito</name>
    <dbReference type="NCBI Taxonomy" id="7175"/>
    <lineage>
        <taxon>Eukaryota</taxon>
        <taxon>Metazoa</taxon>
        <taxon>Ecdysozoa</taxon>
        <taxon>Arthropoda</taxon>
        <taxon>Hexapoda</taxon>
        <taxon>Insecta</taxon>
        <taxon>Pterygota</taxon>
        <taxon>Neoptera</taxon>
        <taxon>Endopterygota</taxon>
        <taxon>Diptera</taxon>
        <taxon>Nematocera</taxon>
        <taxon>Culicoidea</taxon>
        <taxon>Culicidae</taxon>
        <taxon>Culicinae</taxon>
        <taxon>Culicini</taxon>
        <taxon>Culex</taxon>
        <taxon>Culex</taxon>
    </lineage>
</organism>
<evidence type="ECO:0000313" key="1">
    <source>
        <dbReference type="EMBL" id="CAG6584629.1"/>
    </source>
</evidence>
<name>A0A8D8K5B1_CULPI</name>
<dbReference type="EMBL" id="HBUE01207326">
    <property type="protein sequence ID" value="CAG6532757.1"/>
    <property type="molecule type" value="Transcribed_RNA"/>
</dbReference>
<protein>
    <submittedName>
        <fullName evidence="1">(northern house mosquito) hypothetical protein</fullName>
    </submittedName>
</protein>
<dbReference type="AlphaFoldDB" id="A0A8D8K5B1"/>
<sequence>MRCGVTLAMGRIEGIDAEVDKLGPPPSPGPLVVVRTIPVMVLPPPDTMLIEFWPPARVATDTGIPPAFRPPVIANGIGITVVVPDPPLPEFETDKLCGPPITWPWLTVTICEADPTEPAFTLTICVICPCD</sequence>
<accession>A0A8D8K5B1</accession>